<comment type="caution">
    <text evidence="4">The sequence shown here is derived from an EMBL/GenBank/DDBJ whole genome shotgun (WGS) entry which is preliminary data.</text>
</comment>
<dbReference type="InterPro" id="IPR031979">
    <property type="entry name" value="DUF4785_N"/>
</dbReference>
<dbReference type="Gene3D" id="2.60.120.1370">
    <property type="match status" value="1"/>
</dbReference>
<keyword evidence="1" id="KW-0732">Signal</keyword>
<dbReference type="RefSeq" id="WP_207858348.1">
    <property type="nucleotide sequence ID" value="NZ_JAFREP010000007.1"/>
</dbReference>
<keyword evidence="5" id="KW-1185">Reference proteome</keyword>
<protein>
    <submittedName>
        <fullName evidence="4">DUF4785 family protein</fullName>
    </submittedName>
</protein>
<dbReference type="InterPro" id="IPR048295">
    <property type="entry name" value="DUF4785_C"/>
</dbReference>
<organism evidence="4 5">
    <name type="scientific">Acanthopleuribacter pedis</name>
    <dbReference type="NCBI Taxonomy" id="442870"/>
    <lineage>
        <taxon>Bacteria</taxon>
        <taxon>Pseudomonadati</taxon>
        <taxon>Acidobacteriota</taxon>
        <taxon>Holophagae</taxon>
        <taxon>Acanthopleuribacterales</taxon>
        <taxon>Acanthopleuribacteraceae</taxon>
        <taxon>Acanthopleuribacter</taxon>
    </lineage>
</organism>
<feature type="chain" id="PRO_5035146680" evidence="1">
    <location>
        <begin position="26"/>
        <end position="424"/>
    </location>
</feature>
<dbReference type="Pfam" id="PF16024">
    <property type="entry name" value="DUF4785_1st"/>
    <property type="match status" value="1"/>
</dbReference>
<accession>A0A8J7U4V3</accession>
<evidence type="ECO:0000259" key="3">
    <source>
        <dbReference type="Pfam" id="PF20943"/>
    </source>
</evidence>
<sequence>MKNQRVKQWLRLGSSVLLGMSFAMGADEGALMPPEAGDFGATVIQAQSLKTTPQLPPTAQDRIHFSWALDPAKQLNLDYESYQAQSKAYRLVVSSSDFEKGIALPLESSRPLIKISPQAVDGKVNVNHAIQPQDLILVDRNGTLYHGTEGVDMPAAAEDLQRAHKKRFAPATTMFKLAHEVGHQSVHLFAQNVDQSRERTYVIQVFEKHAGAALRLQTERDTYFAGETLRINTGWVSDMGKIATESMQGHLISPDGRRFPLTFSADGSSAAAQLPKTLSQHKALWRVDVQAAGLHGDTLIRRDAHVGVAISEAGARFGGHVAFDQTETQVIADLAVETAVTGRFEARAVLFATDAAGEMVPVSVAHVADLLPKGEHRLDLQFELPADVDAGAPYELRDLRLVHQDRGSLLHRQRVGLRFDPGAE</sequence>
<dbReference type="AlphaFoldDB" id="A0A8J7U4V3"/>
<feature type="signal peptide" evidence="1">
    <location>
        <begin position="1"/>
        <end position="25"/>
    </location>
</feature>
<dbReference type="Proteomes" id="UP000664417">
    <property type="component" value="Unassembled WGS sequence"/>
</dbReference>
<name>A0A8J7U4V3_9BACT</name>
<evidence type="ECO:0000256" key="1">
    <source>
        <dbReference type="SAM" id="SignalP"/>
    </source>
</evidence>
<dbReference type="EMBL" id="JAFREP010000007">
    <property type="protein sequence ID" value="MBO1318696.1"/>
    <property type="molecule type" value="Genomic_DNA"/>
</dbReference>
<proteinExistence type="predicted"/>
<dbReference type="Pfam" id="PF20943">
    <property type="entry name" value="DUF4785_3rd"/>
    <property type="match status" value="1"/>
</dbReference>
<feature type="domain" description="DUF4785" evidence="2">
    <location>
        <begin position="59"/>
        <end position="207"/>
    </location>
</feature>
<evidence type="ECO:0000313" key="4">
    <source>
        <dbReference type="EMBL" id="MBO1318696.1"/>
    </source>
</evidence>
<reference evidence="4" key="1">
    <citation type="submission" date="2021-03" db="EMBL/GenBank/DDBJ databases">
        <authorList>
            <person name="Wang G."/>
        </authorList>
    </citation>
    <scope>NUCLEOTIDE SEQUENCE</scope>
    <source>
        <strain evidence="4">KCTC 12899</strain>
    </source>
</reference>
<evidence type="ECO:0000259" key="2">
    <source>
        <dbReference type="Pfam" id="PF16024"/>
    </source>
</evidence>
<feature type="domain" description="DUF4785" evidence="3">
    <location>
        <begin position="316"/>
        <end position="414"/>
    </location>
</feature>
<evidence type="ECO:0000313" key="5">
    <source>
        <dbReference type="Proteomes" id="UP000664417"/>
    </source>
</evidence>
<dbReference type="Gene3D" id="2.60.40.3870">
    <property type="entry name" value="Uncharacterised protein PF16024, DUF4785"/>
    <property type="match status" value="1"/>
</dbReference>
<gene>
    <name evidence="4" type="ORF">J3U88_09510</name>
</gene>